<sequence length="296" mass="32140">MNHYTSSPRLRLLLAAVFCLLACSQAHAQVAVRLQMNKSNYLLNEPVTATITITNHAGRQLVLAGNANQSWLSFQMTSGGRVVPPARRMAYKPAVIPAGQSISRVVSLTTSYALGNMGNYTCSASVRMPGPAINGFTSNRVHFTVTGGRTAWLQRAGIPGAPGEIREYKLITFSANRGMELYADVASKNTGRNIATIPLGKILSFRNPTATLDGKNNMHALYQVKPDLFTHTAVSPSGQVLATSYHKRGASGDPRLMTFANGEVRVAGSIPYQPEVEAAQKRKIHNISERPPFIYR</sequence>
<reference evidence="2" key="1">
    <citation type="submission" date="2024-07" db="EMBL/GenBank/DDBJ databases">
        <title>Complete genome sequence of Verrucomicrobiaceae bacterium NT6N.</title>
        <authorList>
            <person name="Huang C."/>
            <person name="Takami H."/>
            <person name="Hamasaki K."/>
        </authorList>
    </citation>
    <scope>NUCLEOTIDE SEQUENCE</scope>
    <source>
        <strain evidence="2">NT6N</strain>
    </source>
</reference>
<name>A0AAT9FP76_9BACT</name>
<dbReference type="EMBL" id="AP026866">
    <property type="protein sequence ID" value="BDS07711.1"/>
    <property type="molecule type" value="Genomic_DNA"/>
</dbReference>
<feature type="chain" id="PRO_5043860149" description="BACON domain-containing protein" evidence="1">
    <location>
        <begin position="29"/>
        <end position="296"/>
    </location>
</feature>
<proteinExistence type="predicted"/>
<keyword evidence="1" id="KW-0732">Signal</keyword>
<evidence type="ECO:0000256" key="1">
    <source>
        <dbReference type="SAM" id="SignalP"/>
    </source>
</evidence>
<feature type="signal peptide" evidence="1">
    <location>
        <begin position="1"/>
        <end position="28"/>
    </location>
</feature>
<organism evidence="2">
    <name type="scientific">Oceaniferula spumae</name>
    <dbReference type="NCBI Taxonomy" id="2979115"/>
    <lineage>
        <taxon>Bacteria</taxon>
        <taxon>Pseudomonadati</taxon>
        <taxon>Verrucomicrobiota</taxon>
        <taxon>Verrucomicrobiia</taxon>
        <taxon>Verrucomicrobiales</taxon>
        <taxon>Verrucomicrobiaceae</taxon>
        <taxon>Oceaniferula</taxon>
    </lineage>
</organism>
<accession>A0AAT9FP76</accession>
<protein>
    <recommendedName>
        <fullName evidence="3">BACON domain-containing protein</fullName>
    </recommendedName>
</protein>
<evidence type="ECO:0008006" key="3">
    <source>
        <dbReference type="Google" id="ProtNLM"/>
    </source>
</evidence>
<dbReference type="Gene3D" id="2.60.40.2970">
    <property type="match status" value="1"/>
</dbReference>
<dbReference type="KEGG" id="osu:NT6N_27510"/>
<dbReference type="AlphaFoldDB" id="A0AAT9FP76"/>
<evidence type="ECO:0000313" key="2">
    <source>
        <dbReference type="EMBL" id="BDS07711.1"/>
    </source>
</evidence>
<gene>
    <name evidence="2" type="ORF">NT6N_27510</name>
</gene>